<organism evidence="1 2">
    <name type="scientific">Scytonema hofmannii FACHB-248</name>
    <dbReference type="NCBI Taxonomy" id="1842502"/>
    <lineage>
        <taxon>Bacteria</taxon>
        <taxon>Bacillati</taxon>
        <taxon>Cyanobacteriota</taxon>
        <taxon>Cyanophyceae</taxon>
        <taxon>Nostocales</taxon>
        <taxon>Scytonemataceae</taxon>
        <taxon>Scytonema</taxon>
    </lineage>
</organism>
<gene>
    <name evidence="1" type="ORF">H6G81_06340</name>
</gene>
<accession>A0ABR8GLT4</accession>
<dbReference type="RefSeq" id="WP_029632249.1">
    <property type="nucleotide sequence ID" value="NZ_JACJTA010000009.1"/>
</dbReference>
<keyword evidence="2" id="KW-1185">Reference proteome</keyword>
<sequence length="151" mass="16736">MSRLILLDSGPLGMVTNPKAQGIPLDCQLWLKLLLRQGERVAIPEIADYEVRRELLRAGLLRSLRRLDNLKQTLEYVSIQTDTMLLAATLWAEARQSGQPTADDKALDGDVILSAQARLLLCDGTTEVIVATTNVAHLSQFITALDWQSIQ</sequence>
<evidence type="ECO:0000313" key="1">
    <source>
        <dbReference type="EMBL" id="MBD2604154.1"/>
    </source>
</evidence>
<protein>
    <submittedName>
        <fullName evidence="1">Nucleic acid-binding protein</fullName>
    </submittedName>
</protein>
<comment type="caution">
    <text evidence="1">The sequence shown here is derived from an EMBL/GenBank/DDBJ whole genome shotgun (WGS) entry which is preliminary data.</text>
</comment>
<dbReference type="SUPFAM" id="SSF88723">
    <property type="entry name" value="PIN domain-like"/>
    <property type="match status" value="1"/>
</dbReference>
<name>A0ABR8GLT4_9CYAN</name>
<dbReference type="InterPro" id="IPR029060">
    <property type="entry name" value="PIN-like_dom_sf"/>
</dbReference>
<dbReference type="Proteomes" id="UP000660380">
    <property type="component" value="Unassembled WGS sequence"/>
</dbReference>
<evidence type="ECO:0000313" key="2">
    <source>
        <dbReference type="Proteomes" id="UP000660380"/>
    </source>
</evidence>
<dbReference type="EMBL" id="JACJTA010000009">
    <property type="protein sequence ID" value="MBD2604154.1"/>
    <property type="molecule type" value="Genomic_DNA"/>
</dbReference>
<dbReference type="Gene3D" id="3.40.50.1010">
    <property type="entry name" value="5'-nuclease"/>
    <property type="match status" value="1"/>
</dbReference>
<reference evidence="1 2" key="1">
    <citation type="journal article" date="2020" name="ISME J.">
        <title>Comparative genomics reveals insights into cyanobacterial evolution and habitat adaptation.</title>
        <authorList>
            <person name="Chen M.Y."/>
            <person name="Teng W.K."/>
            <person name="Zhao L."/>
            <person name="Hu C.X."/>
            <person name="Zhou Y.K."/>
            <person name="Han B.P."/>
            <person name="Song L.R."/>
            <person name="Shu W.S."/>
        </authorList>
    </citation>
    <scope>NUCLEOTIDE SEQUENCE [LARGE SCALE GENOMIC DNA]</scope>
    <source>
        <strain evidence="1 2">FACHB-248</strain>
    </source>
</reference>
<proteinExistence type="predicted"/>